<dbReference type="SFLD" id="SFLDS00029">
    <property type="entry name" value="Radical_SAM"/>
    <property type="match status" value="1"/>
</dbReference>
<proteinExistence type="predicted"/>
<dbReference type="InterPro" id="IPR007197">
    <property type="entry name" value="rSAM"/>
</dbReference>
<keyword evidence="1" id="KW-0479">Metal-binding</keyword>
<dbReference type="eggNOG" id="COG1533">
    <property type="taxonomic scope" value="Bacteria"/>
</dbReference>
<dbReference type="NCBIfam" id="NF033668">
    <property type="entry name" value="rSAM_PA0069"/>
    <property type="match status" value="1"/>
</dbReference>
<dbReference type="RefSeq" id="WP_013627236.1">
    <property type="nucleotide sequence ID" value="NC_015174.1"/>
</dbReference>
<evidence type="ECO:0000256" key="2">
    <source>
        <dbReference type="ARBA" id="ARBA00023004"/>
    </source>
</evidence>
<keyword evidence="6" id="KW-1185">Reference proteome</keyword>
<dbReference type="InterPro" id="IPR058240">
    <property type="entry name" value="rSAM_sf"/>
</dbReference>
<dbReference type="InterPro" id="IPR006638">
    <property type="entry name" value="Elp3/MiaA/NifB-like_rSAM"/>
</dbReference>
<dbReference type="SUPFAM" id="SSF102114">
    <property type="entry name" value="Radical SAM enzymes"/>
    <property type="match status" value="1"/>
</dbReference>
<evidence type="ECO:0000313" key="5">
    <source>
        <dbReference type="EMBL" id="ADY58496.1"/>
    </source>
</evidence>
<evidence type="ECO:0000313" key="6">
    <source>
        <dbReference type="Proteomes" id="UP000006860"/>
    </source>
</evidence>
<evidence type="ECO:0000256" key="1">
    <source>
        <dbReference type="ARBA" id="ARBA00022723"/>
    </source>
</evidence>
<accession>F0SIA7</accession>
<dbReference type="Proteomes" id="UP000006860">
    <property type="component" value="Chromosome"/>
</dbReference>
<dbReference type="HOGENOM" id="CLU_015525_0_0_0"/>
<keyword evidence="2" id="KW-0408">Iron</keyword>
<dbReference type="GO" id="GO:0003824">
    <property type="term" value="F:catalytic activity"/>
    <property type="evidence" value="ECO:0007669"/>
    <property type="project" value="InterPro"/>
</dbReference>
<evidence type="ECO:0000259" key="4">
    <source>
        <dbReference type="PROSITE" id="PS51918"/>
    </source>
</evidence>
<dbReference type="SMART" id="SM00729">
    <property type="entry name" value="Elp3"/>
    <property type="match status" value="1"/>
</dbReference>
<dbReference type="GO" id="GO:0046872">
    <property type="term" value="F:metal ion binding"/>
    <property type="evidence" value="ECO:0007669"/>
    <property type="project" value="UniProtKB-KW"/>
</dbReference>
<dbReference type="PANTHER" id="PTHR43432:SF3">
    <property type="entry name" value="SLR0285 PROTEIN"/>
    <property type="match status" value="1"/>
</dbReference>
<keyword evidence="3" id="KW-0411">Iron-sulfur</keyword>
<dbReference type="Gene3D" id="3.80.30.30">
    <property type="match status" value="1"/>
</dbReference>
<dbReference type="GO" id="GO:0051536">
    <property type="term" value="F:iron-sulfur cluster binding"/>
    <property type="evidence" value="ECO:0007669"/>
    <property type="project" value="UniProtKB-KW"/>
</dbReference>
<evidence type="ECO:0000256" key="3">
    <source>
        <dbReference type="ARBA" id="ARBA00023014"/>
    </source>
</evidence>
<dbReference type="AlphaFoldDB" id="F0SIA7"/>
<dbReference type="InterPro" id="IPR040086">
    <property type="entry name" value="MJ0683-like"/>
</dbReference>
<feature type="domain" description="Radical SAM core" evidence="4">
    <location>
        <begin position="58"/>
        <end position="295"/>
    </location>
</feature>
<dbReference type="PANTHER" id="PTHR43432">
    <property type="entry name" value="SLR0285 PROTEIN"/>
    <property type="match status" value="1"/>
</dbReference>
<dbReference type="Pfam" id="PF04055">
    <property type="entry name" value="Radical_SAM"/>
    <property type="match status" value="1"/>
</dbReference>
<dbReference type="PROSITE" id="PS51918">
    <property type="entry name" value="RADICAL_SAM"/>
    <property type="match status" value="1"/>
</dbReference>
<name>F0SIA7_RUBBR</name>
<protein>
    <submittedName>
        <fullName evidence="5">Radical SAM domain protein</fullName>
    </submittedName>
</protein>
<dbReference type="SFLD" id="SFLDG01084">
    <property type="entry name" value="Uncharacterised_Radical_SAM_Su"/>
    <property type="match status" value="1"/>
</dbReference>
<gene>
    <name evidence="5" type="ordered locus">Plabr_0873</name>
</gene>
<dbReference type="EMBL" id="CP002546">
    <property type="protein sequence ID" value="ADY58496.1"/>
    <property type="molecule type" value="Genomic_DNA"/>
</dbReference>
<reference evidence="6" key="1">
    <citation type="submission" date="2011-02" db="EMBL/GenBank/DDBJ databases">
        <title>The complete genome of Planctomyces brasiliensis DSM 5305.</title>
        <authorList>
            <person name="Lucas S."/>
            <person name="Copeland A."/>
            <person name="Lapidus A."/>
            <person name="Bruce D."/>
            <person name="Goodwin L."/>
            <person name="Pitluck S."/>
            <person name="Kyrpides N."/>
            <person name="Mavromatis K."/>
            <person name="Pagani I."/>
            <person name="Ivanova N."/>
            <person name="Ovchinnikova G."/>
            <person name="Lu M."/>
            <person name="Detter J.C."/>
            <person name="Han C."/>
            <person name="Land M."/>
            <person name="Hauser L."/>
            <person name="Markowitz V."/>
            <person name="Cheng J.-F."/>
            <person name="Hugenholtz P."/>
            <person name="Woyke T."/>
            <person name="Wu D."/>
            <person name="Tindall B."/>
            <person name="Pomrenke H.G."/>
            <person name="Brambilla E."/>
            <person name="Klenk H.-P."/>
            <person name="Eisen J.A."/>
        </authorList>
    </citation>
    <scope>NUCLEOTIDE SEQUENCE [LARGE SCALE GENOMIC DNA]</scope>
    <source>
        <strain evidence="6">ATCC 49424 / DSM 5305 / JCM 21570 / NBRC 103401 / IFAM 1448</strain>
    </source>
</reference>
<organism evidence="5 6">
    <name type="scientific">Rubinisphaera brasiliensis (strain ATCC 49424 / DSM 5305 / JCM 21570 / IAM 15109 / NBRC 103401 / IFAM 1448)</name>
    <name type="common">Planctomyces brasiliensis</name>
    <dbReference type="NCBI Taxonomy" id="756272"/>
    <lineage>
        <taxon>Bacteria</taxon>
        <taxon>Pseudomonadati</taxon>
        <taxon>Planctomycetota</taxon>
        <taxon>Planctomycetia</taxon>
        <taxon>Planctomycetales</taxon>
        <taxon>Planctomycetaceae</taxon>
        <taxon>Rubinisphaera</taxon>
    </lineage>
</organism>
<sequence length="350" mass="40258">MVRHGSQIDPPNRFEKVHVVPDWEQLEWDVEYQQERADRPVQYLADASRSIVSENDSPDVPFRYSINPYRGCAHACPYCYARNTHEYLGMNAGLDFETRIFVKQEAAKLFREFLARDAWQPEPIIFSGVTDCYQPAERDFRLTRQCLEVAWECRQPVSIITKNALVLRDLDLLRNMASCGLVHVNVSITSLNAELVRQMEPRASIPAARLRAVQTLSQAGIPTRVMVAPIVPGLTDHEAPQILQAAREAGATDARYVLLRLPQTVEPVFREWLERNRPAEVTRVEGRIQHARGGEFNQSGWHTRMRGQGEIAERIGNLFEIWRRKLGFENLQELTTDQFRPPRIGQLKLF</sequence>
<dbReference type="CDD" id="cd01335">
    <property type="entry name" value="Radical_SAM"/>
    <property type="match status" value="1"/>
</dbReference>
<dbReference type="KEGG" id="pbs:Plabr_0873"/>